<keyword evidence="10 15" id="KW-0660">Purine salvage</keyword>
<comment type="catalytic activity">
    <reaction evidence="14">
        <text>IMP + diphosphate = hypoxanthine + 5-phospho-alpha-D-ribose 1-diphosphate</text>
        <dbReference type="Rhea" id="RHEA:17973"/>
        <dbReference type="ChEBI" id="CHEBI:17368"/>
        <dbReference type="ChEBI" id="CHEBI:33019"/>
        <dbReference type="ChEBI" id="CHEBI:58017"/>
        <dbReference type="ChEBI" id="CHEBI:58053"/>
        <dbReference type="EC" id="2.4.2.8"/>
    </reaction>
    <physiologicalReaction direction="right-to-left" evidence="14">
        <dbReference type="Rhea" id="RHEA:17975"/>
    </physiologicalReaction>
</comment>
<name>A0A2N0VIT6_9BACT</name>
<evidence type="ECO:0000256" key="13">
    <source>
        <dbReference type="ARBA" id="ARBA00048811"/>
    </source>
</evidence>
<dbReference type="GO" id="GO:0006178">
    <property type="term" value="P:guanine salvage"/>
    <property type="evidence" value="ECO:0007669"/>
    <property type="project" value="TreeGrafter"/>
</dbReference>
<evidence type="ECO:0000256" key="14">
    <source>
        <dbReference type="ARBA" id="ARBA00049402"/>
    </source>
</evidence>
<keyword evidence="6 15" id="KW-0963">Cytoplasm</keyword>
<keyword evidence="8 15" id="KW-0808">Transferase</keyword>
<comment type="subcellular location">
    <subcellularLocation>
        <location evidence="2 15">Cytoplasm</location>
    </subcellularLocation>
</comment>
<evidence type="ECO:0000256" key="6">
    <source>
        <dbReference type="ARBA" id="ARBA00022490"/>
    </source>
</evidence>
<feature type="domain" description="Phosphoribosyltransferase" evidence="16">
    <location>
        <begin position="23"/>
        <end position="169"/>
    </location>
</feature>
<evidence type="ECO:0000259" key="16">
    <source>
        <dbReference type="Pfam" id="PF00156"/>
    </source>
</evidence>
<dbReference type="PANTHER" id="PTHR43340">
    <property type="entry name" value="HYPOXANTHINE-GUANINE PHOSPHORIBOSYLTRANSFERASE"/>
    <property type="match status" value="1"/>
</dbReference>
<dbReference type="GO" id="GO:0004422">
    <property type="term" value="F:hypoxanthine phosphoribosyltransferase activity"/>
    <property type="evidence" value="ECO:0007669"/>
    <property type="project" value="InterPro"/>
</dbReference>
<keyword evidence="11 15" id="KW-0547">Nucleotide-binding</keyword>
<evidence type="ECO:0000256" key="1">
    <source>
        <dbReference type="ARBA" id="ARBA00001946"/>
    </source>
</evidence>
<evidence type="ECO:0000256" key="7">
    <source>
        <dbReference type="ARBA" id="ARBA00022676"/>
    </source>
</evidence>
<dbReference type="AlphaFoldDB" id="A0A2N0VIT6"/>
<comment type="pathway">
    <text evidence="3 15">Purine metabolism; IMP biosynthesis via salvage pathway; IMP from hypoxanthine: step 1/1.</text>
</comment>
<keyword evidence="12 15" id="KW-0460">Magnesium</keyword>
<dbReference type="GO" id="GO:0000287">
    <property type="term" value="F:magnesium ion binding"/>
    <property type="evidence" value="ECO:0007669"/>
    <property type="project" value="TreeGrafter"/>
</dbReference>
<evidence type="ECO:0000256" key="5">
    <source>
        <dbReference type="ARBA" id="ARBA00011895"/>
    </source>
</evidence>
<evidence type="ECO:0000256" key="10">
    <source>
        <dbReference type="ARBA" id="ARBA00022726"/>
    </source>
</evidence>
<evidence type="ECO:0000256" key="8">
    <source>
        <dbReference type="ARBA" id="ARBA00022679"/>
    </source>
</evidence>
<evidence type="ECO:0000313" key="17">
    <source>
        <dbReference type="EMBL" id="PKD44084.1"/>
    </source>
</evidence>
<dbReference type="CDD" id="cd06223">
    <property type="entry name" value="PRTases_typeI"/>
    <property type="match status" value="1"/>
</dbReference>
<dbReference type="GO" id="GO:0052657">
    <property type="term" value="F:guanine phosphoribosyltransferase activity"/>
    <property type="evidence" value="ECO:0007669"/>
    <property type="project" value="UniProtKB-ARBA"/>
</dbReference>
<dbReference type="SUPFAM" id="SSF53271">
    <property type="entry name" value="PRTase-like"/>
    <property type="match status" value="1"/>
</dbReference>
<dbReference type="Pfam" id="PF00156">
    <property type="entry name" value="Pribosyltran"/>
    <property type="match status" value="1"/>
</dbReference>
<dbReference type="GO" id="GO:0000166">
    <property type="term" value="F:nucleotide binding"/>
    <property type="evidence" value="ECO:0007669"/>
    <property type="project" value="UniProtKB-KW"/>
</dbReference>
<dbReference type="InterPro" id="IPR050408">
    <property type="entry name" value="HGPRT"/>
</dbReference>
<dbReference type="RefSeq" id="WP_101071354.1">
    <property type="nucleotide sequence ID" value="NZ_PISP01000001.1"/>
</dbReference>
<evidence type="ECO:0000256" key="4">
    <source>
        <dbReference type="ARBA" id="ARBA00008391"/>
    </source>
</evidence>
<gene>
    <name evidence="17" type="primary">hpt</name>
    <name evidence="17" type="ORF">CWD77_01010</name>
</gene>
<dbReference type="OrthoDB" id="9802824at2"/>
<protein>
    <recommendedName>
        <fullName evidence="5 15">Hypoxanthine phosphoribosyltransferase</fullName>
        <ecNumber evidence="5 15">2.4.2.8</ecNumber>
    </recommendedName>
</protein>
<organism evidence="17 18">
    <name type="scientific">Rhodohalobacter barkolensis</name>
    <dbReference type="NCBI Taxonomy" id="2053187"/>
    <lineage>
        <taxon>Bacteria</taxon>
        <taxon>Pseudomonadati</taxon>
        <taxon>Balneolota</taxon>
        <taxon>Balneolia</taxon>
        <taxon>Balneolales</taxon>
        <taxon>Balneolaceae</taxon>
        <taxon>Rhodohalobacter</taxon>
    </lineage>
</organism>
<dbReference type="PANTHER" id="PTHR43340:SF1">
    <property type="entry name" value="HYPOXANTHINE PHOSPHORIBOSYLTRANSFERASE"/>
    <property type="match status" value="1"/>
</dbReference>
<comment type="similarity">
    <text evidence="4 15">Belongs to the purine/pyrimidine phosphoribosyltransferase family.</text>
</comment>
<dbReference type="FunFam" id="3.40.50.2020:FF:000006">
    <property type="entry name" value="Hypoxanthine phosphoribosyltransferase"/>
    <property type="match status" value="1"/>
</dbReference>
<comment type="cofactor">
    <cofactor evidence="1 15">
        <name>Mg(2+)</name>
        <dbReference type="ChEBI" id="CHEBI:18420"/>
    </cofactor>
</comment>
<dbReference type="InterPro" id="IPR000836">
    <property type="entry name" value="PRTase_dom"/>
</dbReference>
<dbReference type="GO" id="GO:0032263">
    <property type="term" value="P:GMP salvage"/>
    <property type="evidence" value="ECO:0007669"/>
    <property type="project" value="TreeGrafter"/>
</dbReference>
<dbReference type="GO" id="GO:0006166">
    <property type="term" value="P:purine ribonucleoside salvage"/>
    <property type="evidence" value="ECO:0007669"/>
    <property type="project" value="UniProtKB-KW"/>
</dbReference>
<evidence type="ECO:0000313" key="18">
    <source>
        <dbReference type="Proteomes" id="UP000233398"/>
    </source>
</evidence>
<dbReference type="InterPro" id="IPR029057">
    <property type="entry name" value="PRTase-like"/>
</dbReference>
<dbReference type="NCBIfam" id="TIGR01203">
    <property type="entry name" value="HGPRTase"/>
    <property type="match status" value="1"/>
</dbReference>
<dbReference type="EMBL" id="PISP01000001">
    <property type="protein sequence ID" value="PKD44084.1"/>
    <property type="molecule type" value="Genomic_DNA"/>
</dbReference>
<dbReference type="GO" id="GO:0032264">
    <property type="term" value="P:IMP salvage"/>
    <property type="evidence" value="ECO:0007669"/>
    <property type="project" value="UniProtKB-UniPathway"/>
</dbReference>
<comment type="catalytic activity">
    <reaction evidence="13">
        <text>GMP + diphosphate = guanine + 5-phospho-alpha-D-ribose 1-diphosphate</text>
        <dbReference type="Rhea" id="RHEA:25424"/>
        <dbReference type="ChEBI" id="CHEBI:16235"/>
        <dbReference type="ChEBI" id="CHEBI:33019"/>
        <dbReference type="ChEBI" id="CHEBI:58017"/>
        <dbReference type="ChEBI" id="CHEBI:58115"/>
        <dbReference type="EC" id="2.4.2.8"/>
    </reaction>
    <physiologicalReaction direction="right-to-left" evidence="13">
        <dbReference type="Rhea" id="RHEA:25426"/>
    </physiologicalReaction>
</comment>
<evidence type="ECO:0000256" key="9">
    <source>
        <dbReference type="ARBA" id="ARBA00022723"/>
    </source>
</evidence>
<comment type="caution">
    <text evidence="17">The sequence shown here is derived from an EMBL/GenBank/DDBJ whole genome shotgun (WGS) entry which is preliminary data.</text>
</comment>
<dbReference type="InterPro" id="IPR005904">
    <property type="entry name" value="Hxn_phspho_trans"/>
</dbReference>
<evidence type="ECO:0000256" key="12">
    <source>
        <dbReference type="ARBA" id="ARBA00022842"/>
    </source>
</evidence>
<keyword evidence="9 15" id="KW-0479">Metal-binding</keyword>
<sequence>MNLYLPEKINVQGEEFRVYLTQEEIQQRIKQIGQNLSQKFQDKRPIFIGVLNGSYIFLADLMRYVSIPCEVDFLKLSSYGDEKVSSGEVRDLKQIDADIKDRHVIIIEDIVDTGLSMKYLVDKLKQYKPASLTVVTLLHKTEATRYEVQIDYTAFKIPNLFVLGYGLDFAQEGRNLGQIYIQIEKEEE</sequence>
<evidence type="ECO:0000256" key="3">
    <source>
        <dbReference type="ARBA" id="ARBA00004669"/>
    </source>
</evidence>
<dbReference type="GO" id="GO:0005829">
    <property type="term" value="C:cytosol"/>
    <property type="evidence" value="ECO:0007669"/>
    <property type="project" value="TreeGrafter"/>
</dbReference>
<evidence type="ECO:0000256" key="11">
    <source>
        <dbReference type="ARBA" id="ARBA00022741"/>
    </source>
</evidence>
<dbReference type="GO" id="GO:0046100">
    <property type="term" value="P:hypoxanthine metabolic process"/>
    <property type="evidence" value="ECO:0007669"/>
    <property type="project" value="TreeGrafter"/>
</dbReference>
<evidence type="ECO:0000256" key="15">
    <source>
        <dbReference type="RuleBase" id="RU364099"/>
    </source>
</evidence>
<dbReference type="Proteomes" id="UP000233398">
    <property type="component" value="Unassembled WGS sequence"/>
</dbReference>
<reference evidence="17 18" key="1">
    <citation type="submission" date="2017-11" db="EMBL/GenBank/DDBJ databases">
        <title>Rhodohalobacter 15182 sp. nov., isolated from a salt lake.</title>
        <authorList>
            <person name="Han S."/>
        </authorList>
    </citation>
    <scope>NUCLEOTIDE SEQUENCE [LARGE SCALE GENOMIC DNA]</scope>
    <source>
        <strain evidence="17 18">15182</strain>
    </source>
</reference>
<accession>A0A2N0VIT6</accession>
<dbReference type="EC" id="2.4.2.8" evidence="5 15"/>
<evidence type="ECO:0000256" key="2">
    <source>
        <dbReference type="ARBA" id="ARBA00004496"/>
    </source>
</evidence>
<keyword evidence="18" id="KW-1185">Reference proteome</keyword>
<keyword evidence="7 15" id="KW-0328">Glycosyltransferase</keyword>
<dbReference type="Gene3D" id="3.40.50.2020">
    <property type="match status" value="1"/>
</dbReference>
<dbReference type="UniPathway" id="UPA00591">
    <property type="reaction ID" value="UER00648"/>
</dbReference>
<proteinExistence type="inferred from homology"/>